<organism evidence="11 12">
    <name type="scientific">Madurella mycetomatis</name>
    <dbReference type="NCBI Taxonomy" id="100816"/>
    <lineage>
        <taxon>Eukaryota</taxon>
        <taxon>Fungi</taxon>
        <taxon>Dikarya</taxon>
        <taxon>Ascomycota</taxon>
        <taxon>Pezizomycotina</taxon>
        <taxon>Sordariomycetes</taxon>
        <taxon>Sordariomycetidae</taxon>
        <taxon>Sordariales</taxon>
        <taxon>Sordariales incertae sedis</taxon>
        <taxon>Madurella</taxon>
    </lineage>
</organism>
<feature type="chain" id="PRO_5008043416" evidence="9">
    <location>
        <begin position="18"/>
        <end position="281"/>
    </location>
</feature>
<comment type="subcellular location">
    <subcellularLocation>
        <location evidence="1">Membrane</location>
        <topology evidence="1">Single-pass membrane protein</topology>
    </subcellularLocation>
</comment>
<accession>A0A175VY40</accession>
<sequence>MKSMSLLAAALLAAADALPERIWEASVVERQEEVIPVQQPKTPPKLLDSTVQGCFKSSGDLKFQTTIQWNSIGSCGNDLCRANGYPVGGTMGGNQCWCGNTYPPREDEVDAENCNIGCTGYGEHACGGIDFWTIYNTGMTLKVEYLGDEEGTSTSTKTSGSASSPTAPASTIIVTESPNEEPSGGGTNVAGIVAGVVVGVVVFAGVLAGGFLYMRKKRNQEIEEEHRRNAAVNAFIGKPPGSSGGLSMTDSRMDPVMAHRRMSDGSIADNQDYSRRILRVS</sequence>
<gene>
    <name evidence="11" type="ORF">MMYC01_208400</name>
</gene>
<keyword evidence="5 8" id="KW-0472">Membrane</keyword>
<evidence type="ECO:0000313" key="12">
    <source>
        <dbReference type="Proteomes" id="UP000078237"/>
    </source>
</evidence>
<evidence type="ECO:0000256" key="4">
    <source>
        <dbReference type="ARBA" id="ARBA00022989"/>
    </source>
</evidence>
<reference evidence="11 12" key="1">
    <citation type="journal article" date="2016" name="Genome Announc.">
        <title>Genome Sequence of Madurella mycetomatis mm55, Isolated from a Human Mycetoma Case in Sudan.</title>
        <authorList>
            <person name="Smit S."/>
            <person name="Derks M.F."/>
            <person name="Bervoets S."/>
            <person name="Fahal A."/>
            <person name="van Leeuwen W."/>
            <person name="van Belkum A."/>
            <person name="van de Sande W.W."/>
        </authorList>
    </citation>
    <scope>NUCLEOTIDE SEQUENCE [LARGE SCALE GENOMIC DNA]</scope>
    <source>
        <strain evidence="12">mm55</strain>
    </source>
</reference>
<keyword evidence="2 8" id="KW-0812">Transmembrane</keyword>
<keyword evidence="3 9" id="KW-0732">Signal</keyword>
<evidence type="ECO:0000256" key="6">
    <source>
        <dbReference type="ARBA" id="ARBA00023180"/>
    </source>
</evidence>
<dbReference type="Pfam" id="PF01822">
    <property type="entry name" value="WSC"/>
    <property type="match status" value="1"/>
</dbReference>
<dbReference type="PANTHER" id="PTHR24269">
    <property type="entry name" value="KREMEN PROTEIN"/>
    <property type="match status" value="1"/>
</dbReference>
<evidence type="ECO:0000259" key="10">
    <source>
        <dbReference type="PROSITE" id="PS51212"/>
    </source>
</evidence>
<comment type="caution">
    <text evidence="11">The sequence shown here is derived from an EMBL/GenBank/DDBJ whole genome shotgun (WGS) entry which is preliminary data.</text>
</comment>
<dbReference type="PROSITE" id="PS51212">
    <property type="entry name" value="WSC"/>
    <property type="match status" value="1"/>
</dbReference>
<dbReference type="STRING" id="100816.A0A175VY40"/>
<feature type="transmembrane region" description="Helical" evidence="8">
    <location>
        <begin position="189"/>
        <end position="213"/>
    </location>
</feature>
<feature type="compositionally biased region" description="Low complexity" evidence="7">
    <location>
        <begin position="152"/>
        <end position="169"/>
    </location>
</feature>
<dbReference type="AlphaFoldDB" id="A0A175VY40"/>
<protein>
    <submittedName>
        <fullName evidence="11">Xylosyltransferase oxt</fullName>
    </submittedName>
</protein>
<evidence type="ECO:0000313" key="11">
    <source>
        <dbReference type="EMBL" id="KXX75674.1"/>
    </source>
</evidence>
<keyword evidence="12" id="KW-1185">Reference proteome</keyword>
<dbReference type="InterPro" id="IPR002889">
    <property type="entry name" value="WSC_carb-bd"/>
</dbReference>
<evidence type="ECO:0000256" key="1">
    <source>
        <dbReference type="ARBA" id="ARBA00004167"/>
    </source>
</evidence>
<dbReference type="PANTHER" id="PTHR24269:SF16">
    <property type="entry name" value="PROTEIN SLG1"/>
    <property type="match status" value="1"/>
</dbReference>
<feature type="region of interest" description="Disordered" evidence="7">
    <location>
        <begin position="150"/>
        <end position="169"/>
    </location>
</feature>
<evidence type="ECO:0000256" key="5">
    <source>
        <dbReference type="ARBA" id="ARBA00023136"/>
    </source>
</evidence>
<dbReference type="GO" id="GO:0005886">
    <property type="term" value="C:plasma membrane"/>
    <property type="evidence" value="ECO:0007669"/>
    <property type="project" value="TreeGrafter"/>
</dbReference>
<dbReference type="InterPro" id="IPR051836">
    <property type="entry name" value="Kremen_rcpt"/>
</dbReference>
<dbReference type="VEuPathDB" id="FungiDB:MMYC01_208400"/>
<evidence type="ECO:0000256" key="9">
    <source>
        <dbReference type="SAM" id="SignalP"/>
    </source>
</evidence>
<evidence type="ECO:0000256" key="7">
    <source>
        <dbReference type="SAM" id="MobiDB-lite"/>
    </source>
</evidence>
<name>A0A175VY40_9PEZI</name>
<evidence type="ECO:0000256" key="2">
    <source>
        <dbReference type="ARBA" id="ARBA00022692"/>
    </source>
</evidence>
<dbReference type="SMART" id="SM00321">
    <property type="entry name" value="WSC"/>
    <property type="match status" value="1"/>
</dbReference>
<evidence type="ECO:0000256" key="8">
    <source>
        <dbReference type="SAM" id="Phobius"/>
    </source>
</evidence>
<keyword evidence="6" id="KW-0325">Glycoprotein</keyword>
<dbReference type="OrthoDB" id="2019572at2759"/>
<proteinExistence type="predicted"/>
<feature type="domain" description="WSC" evidence="10">
    <location>
        <begin position="48"/>
        <end position="138"/>
    </location>
</feature>
<dbReference type="GO" id="GO:0016740">
    <property type="term" value="F:transferase activity"/>
    <property type="evidence" value="ECO:0007669"/>
    <property type="project" value="UniProtKB-KW"/>
</dbReference>
<dbReference type="Proteomes" id="UP000078237">
    <property type="component" value="Unassembled WGS sequence"/>
</dbReference>
<keyword evidence="4 8" id="KW-1133">Transmembrane helix</keyword>
<feature type="signal peptide" evidence="9">
    <location>
        <begin position="1"/>
        <end position="17"/>
    </location>
</feature>
<evidence type="ECO:0000256" key="3">
    <source>
        <dbReference type="ARBA" id="ARBA00022729"/>
    </source>
</evidence>
<dbReference type="EMBL" id="LCTW02000255">
    <property type="protein sequence ID" value="KXX75674.1"/>
    <property type="molecule type" value="Genomic_DNA"/>
</dbReference>